<proteinExistence type="predicted"/>
<organism evidence="2 3">
    <name type="scientific">Zosterops borbonicus</name>
    <dbReference type="NCBI Taxonomy" id="364589"/>
    <lineage>
        <taxon>Eukaryota</taxon>
        <taxon>Metazoa</taxon>
        <taxon>Chordata</taxon>
        <taxon>Craniata</taxon>
        <taxon>Vertebrata</taxon>
        <taxon>Euteleostomi</taxon>
        <taxon>Archelosauria</taxon>
        <taxon>Archosauria</taxon>
        <taxon>Dinosauria</taxon>
        <taxon>Saurischia</taxon>
        <taxon>Theropoda</taxon>
        <taxon>Coelurosauria</taxon>
        <taxon>Aves</taxon>
        <taxon>Neognathae</taxon>
        <taxon>Neoaves</taxon>
        <taxon>Telluraves</taxon>
        <taxon>Australaves</taxon>
        <taxon>Passeriformes</taxon>
        <taxon>Sylvioidea</taxon>
        <taxon>Zosteropidae</taxon>
        <taxon>Zosterops</taxon>
    </lineage>
</organism>
<dbReference type="Proteomes" id="UP000796761">
    <property type="component" value="Unassembled WGS sequence"/>
</dbReference>
<name>A0A8K1D913_9PASS</name>
<reference evidence="2" key="1">
    <citation type="submission" date="2019-04" db="EMBL/GenBank/DDBJ databases">
        <title>Genome assembly of Zosterops borbonicus 15179.</title>
        <authorList>
            <person name="Leroy T."/>
            <person name="Anselmetti Y."/>
            <person name="Tilak M.-K."/>
            <person name="Nabholz B."/>
        </authorList>
    </citation>
    <scope>NUCLEOTIDE SEQUENCE</scope>
    <source>
        <strain evidence="2">HGM_15179</strain>
        <tissue evidence="2">Muscle</tissue>
    </source>
</reference>
<keyword evidence="3" id="KW-1185">Reference proteome</keyword>
<feature type="compositionally biased region" description="Basic and acidic residues" evidence="1">
    <location>
        <begin position="60"/>
        <end position="73"/>
    </location>
</feature>
<feature type="non-terminal residue" evidence="2">
    <location>
        <position position="79"/>
    </location>
</feature>
<protein>
    <submittedName>
        <fullName evidence="2">Uncharacterized protein</fullName>
    </submittedName>
</protein>
<dbReference type="AlphaFoldDB" id="A0A8K1D913"/>
<accession>A0A8K1D913</accession>
<sequence length="79" mass="8469">LGVPHPLLFPLRFRPPGFPLPLPRGQVLPEHSALLRRPLAVAGGLQEGGQGLPGQGVGDPAREQPGHQPDHTIRLVRMP</sequence>
<feature type="region of interest" description="Disordered" evidence="1">
    <location>
        <begin position="45"/>
        <end position="79"/>
    </location>
</feature>
<gene>
    <name evidence="2" type="ORF">HGM15179_020524</name>
</gene>
<dbReference type="EMBL" id="SWJQ01002366">
    <property type="protein sequence ID" value="TRZ06583.1"/>
    <property type="molecule type" value="Genomic_DNA"/>
</dbReference>
<feature type="compositionally biased region" description="Gly residues" evidence="1">
    <location>
        <begin position="45"/>
        <end position="57"/>
    </location>
</feature>
<evidence type="ECO:0000256" key="1">
    <source>
        <dbReference type="SAM" id="MobiDB-lite"/>
    </source>
</evidence>
<evidence type="ECO:0000313" key="2">
    <source>
        <dbReference type="EMBL" id="TRZ06583.1"/>
    </source>
</evidence>
<comment type="caution">
    <text evidence="2">The sequence shown here is derived from an EMBL/GenBank/DDBJ whole genome shotgun (WGS) entry which is preliminary data.</text>
</comment>
<evidence type="ECO:0000313" key="3">
    <source>
        <dbReference type="Proteomes" id="UP000796761"/>
    </source>
</evidence>
<feature type="non-terminal residue" evidence="2">
    <location>
        <position position="1"/>
    </location>
</feature>